<keyword evidence="4" id="KW-1185">Reference proteome</keyword>
<dbReference type="AlphaFoldDB" id="A0A2P2E5T8"/>
<keyword evidence="1" id="KW-0804">Transcription</keyword>
<evidence type="ECO:0000259" key="2">
    <source>
        <dbReference type="Pfam" id="PF02357"/>
    </source>
</evidence>
<feature type="domain" description="NusG-like N-terminal" evidence="2">
    <location>
        <begin position="10"/>
        <end position="87"/>
    </location>
</feature>
<evidence type="ECO:0000313" key="3">
    <source>
        <dbReference type="EMBL" id="GBF56427.1"/>
    </source>
</evidence>
<dbReference type="InterPro" id="IPR036735">
    <property type="entry name" value="NGN_dom_sf"/>
</dbReference>
<name>A0A2P2E5T8_9PROT</name>
<reference evidence="3 4" key="1">
    <citation type="journal article" date="2018" name="Genome Announc.">
        <title>Draft Genome Sequence of "Candidatus Phycosocius bacilliformis," an Alphaproteobacterial Ectosymbiont of the Hydrocarbon-Producing Green Alga Botryococcus braunii.</title>
        <authorList>
            <person name="Tanabe Y."/>
            <person name="Yamaguchi H."/>
            <person name="Watanabe M.M."/>
        </authorList>
    </citation>
    <scope>NUCLEOTIDE SEQUENCE [LARGE SCALE GENOMIC DNA]</scope>
    <source>
        <strain evidence="3 4">BOTRYCO-2</strain>
    </source>
</reference>
<evidence type="ECO:0000256" key="1">
    <source>
        <dbReference type="ARBA" id="ARBA00023163"/>
    </source>
</evidence>
<dbReference type="GO" id="GO:0006354">
    <property type="term" value="P:DNA-templated transcription elongation"/>
    <property type="evidence" value="ECO:0007669"/>
    <property type="project" value="InterPro"/>
</dbReference>
<sequence>MLRALRFGSHWHVLVTSVGREIEAERKLLGFDGVEPYCPKHTVWQRVHAKEARRIGCSRKMVQHALLPGYIFVRTDLGLVSVRDLVTHADARHVLIVDGRACIVRPQLIQSLQAAERSGLWDQAEGEINKLQLRLGQSYLIQSGPMRGFIGVLRSIDFNSLKPTMTVEVELLKRNVEVVLDQKTELMNS</sequence>
<evidence type="ECO:0000313" key="4">
    <source>
        <dbReference type="Proteomes" id="UP000245086"/>
    </source>
</evidence>
<dbReference type="Gene3D" id="3.30.70.940">
    <property type="entry name" value="NusG, N-terminal domain"/>
    <property type="match status" value="1"/>
</dbReference>
<gene>
    <name evidence="3" type="primary">rfaH</name>
    <name evidence="3" type="ORF">PbB2_00083</name>
</gene>
<accession>A0A2P2E5T8</accession>
<organism evidence="3 4">
    <name type="scientific">Candidatus Phycosocius bacilliformis</name>
    <dbReference type="NCBI Taxonomy" id="1445552"/>
    <lineage>
        <taxon>Bacteria</taxon>
        <taxon>Pseudomonadati</taxon>
        <taxon>Pseudomonadota</taxon>
        <taxon>Alphaproteobacteria</taxon>
        <taxon>Caulobacterales</taxon>
        <taxon>Caulobacterales incertae sedis</taxon>
        <taxon>Candidatus Phycosocius</taxon>
    </lineage>
</organism>
<dbReference type="EMBL" id="BFBR01000001">
    <property type="protein sequence ID" value="GBF56427.1"/>
    <property type="molecule type" value="Genomic_DNA"/>
</dbReference>
<proteinExistence type="predicted"/>
<dbReference type="InterPro" id="IPR006645">
    <property type="entry name" value="NGN-like_dom"/>
</dbReference>
<comment type="caution">
    <text evidence="3">The sequence shown here is derived from an EMBL/GenBank/DDBJ whole genome shotgun (WGS) entry which is preliminary data.</text>
</comment>
<dbReference type="Proteomes" id="UP000245086">
    <property type="component" value="Unassembled WGS sequence"/>
</dbReference>
<dbReference type="Pfam" id="PF02357">
    <property type="entry name" value="NusG"/>
    <property type="match status" value="1"/>
</dbReference>
<protein>
    <submittedName>
        <fullName evidence="3">Transcription antitermination protein RfaH</fullName>
    </submittedName>
</protein>
<dbReference type="SUPFAM" id="SSF82679">
    <property type="entry name" value="N-utilization substance G protein NusG, N-terminal domain"/>
    <property type="match status" value="1"/>
</dbReference>
<dbReference type="RefSeq" id="WP_192576085.1">
    <property type="nucleotide sequence ID" value="NZ_BFBR01000001.1"/>
</dbReference>